<name>T1BY81_9ZZZZ</name>
<dbReference type="InterPro" id="IPR010121">
    <property type="entry name" value="Pyruvate_phosphate_dikinase"/>
</dbReference>
<proteinExistence type="predicted"/>
<keyword evidence="2" id="KW-0808">Transferase</keyword>
<feature type="non-terminal residue" evidence="2">
    <location>
        <position position="323"/>
    </location>
</feature>
<keyword evidence="2" id="KW-0418">Kinase</keyword>
<dbReference type="InterPro" id="IPR015813">
    <property type="entry name" value="Pyrv/PenolPyrv_kinase-like_dom"/>
</dbReference>
<sequence>MFLGEDRIEIMRAMIMSKTSEDRKFYLSKLLPMQISDFTDFFKTMEGYPVIIRLLDPPLHEFLPDKEEIMNEIFTMKLKLSGIRDLKEIDDVVSAISEKNKIYHVIKSLEEFNPMLGFRGCRLGISYPEIYEMQVNAIIKAAINVSAEGKRIFPEIMIPLVGESRELEILRERLEIVAKGVNGSDKIAYKFGTMIEIPRACITADKIAKFADFFSFGTNDLTQMTFGYSRDDAEGKFMSKYLDNKILPGDPFRTVDFEGVGELMKMAVEKGRKGKKTLEIGICGEQGGDPETIEFCHKIGLNYVSASPYRIPVARLSAARAAI</sequence>
<protein>
    <submittedName>
        <fullName evidence="2">Phosphate dikinase</fullName>
    </submittedName>
</protein>
<gene>
    <name evidence="2" type="ORF">B1A_02447</name>
</gene>
<dbReference type="Pfam" id="PF02896">
    <property type="entry name" value="PEP-utilizers_C"/>
    <property type="match status" value="1"/>
</dbReference>
<dbReference type="GO" id="GO:0016301">
    <property type="term" value="F:kinase activity"/>
    <property type="evidence" value="ECO:0007669"/>
    <property type="project" value="UniProtKB-KW"/>
</dbReference>
<dbReference type="Gene3D" id="3.20.20.60">
    <property type="entry name" value="Phosphoenolpyruvate-binding domains"/>
    <property type="match status" value="1"/>
</dbReference>
<accession>T1BY81</accession>
<comment type="caution">
    <text evidence="2">The sequence shown here is derived from an EMBL/GenBank/DDBJ whole genome shotgun (WGS) entry which is preliminary data.</text>
</comment>
<reference evidence="2" key="2">
    <citation type="journal article" date="2014" name="ISME J.">
        <title>Microbial stratification in low pH oxic and suboxic macroscopic growths along an acid mine drainage.</title>
        <authorList>
            <person name="Mendez-Garcia C."/>
            <person name="Mesa V."/>
            <person name="Sprenger R.R."/>
            <person name="Richter M."/>
            <person name="Diez M.S."/>
            <person name="Solano J."/>
            <person name="Bargiela R."/>
            <person name="Golyshina O.V."/>
            <person name="Manteca A."/>
            <person name="Ramos J.L."/>
            <person name="Gallego J.R."/>
            <person name="Llorente I."/>
            <person name="Martins Dos Santos V.A."/>
            <person name="Jensen O.N."/>
            <person name="Pelaez A.I."/>
            <person name="Sanchez J."/>
            <person name="Ferrer M."/>
        </authorList>
    </citation>
    <scope>NUCLEOTIDE SEQUENCE</scope>
</reference>
<feature type="domain" description="PEP-utilising enzyme C-terminal" evidence="1">
    <location>
        <begin position="9"/>
        <end position="321"/>
    </location>
</feature>
<dbReference type="SUPFAM" id="SSF51621">
    <property type="entry name" value="Phosphoenolpyruvate/pyruvate domain"/>
    <property type="match status" value="1"/>
</dbReference>
<dbReference type="InterPro" id="IPR023151">
    <property type="entry name" value="PEP_util_CS"/>
</dbReference>
<dbReference type="InterPro" id="IPR040442">
    <property type="entry name" value="Pyrv_kinase-like_dom_sf"/>
</dbReference>
<dbReference type="EMBL" id="AUZX01001817">
    <property type="protein sequence ID" value="EQD78066.1"/>
    <property type="molecule type" value="Genomic_DNA"/>
</dbReference>
<dbReference type="GO" id="GO:0050242">
    <property type="term" value="F:pyruvate, phosphate dikinase activity"/>
    <property type="evidence" value="ECO:0007669"/>
    <property type="project" value="InterPro"/>
</dbReference>
<reference evidence="2" key="1">
    <citation type="submission" date="2013-08" db="EMBL/GenBank/DDBJ databases">
        <authorList>
            <person name="Mendez C."/>
            <person name="Richter M."/>
            <person name="Ferrer M."/>
            <person name="Sanchez J."/>
        </authorList>
    </citation>
    <scope>NUCLEOTIDE SEQUENCE</scope>
</reference>
<dbReference type="PROSITE" id="PS00742">
    <property type="entry name" value="PEP_ENZYMES_2"/>
    <property type="match status" value="1"/>
</dbReference>
<dbReference type="PANTHER" id="PTHR22931:SF9">
    <property type="entry name" value="PYRUVATE, PHOSPHATE DIKINASE 1, CHLOROPLASTIC"/>
    <property type="match status" value="1"/>
</dbReference>
<organism evidence="2">
    <name type="scientific">mine drainage metagenome</name>
    <dbReference type="NCBI Taxonomy" id="410659"/>
    <lineage>
        <taxon>unclassified sequences</taxon>
        <taxon>metagenomes</taxon>
        <taxon>ecological metagenomes</taxon>
    </lineage>
</organism>
<dbReference type="InterPro" id="IPR000121">
    <property type="entry name" value="PEP_util_C"/>
</dbReference>
<evidence type="ECO:0000259" key="1">
    <source>
        <dbReference type="Pfam" id="PF02896"/>
    </source>
</evidence>
<dbReference type="AlphaFoldDB" id="T1BY81"/>
<evidence type="ECO:0000313" key="2">
    <source>
        <dbReference type="EMBL" id="EQD78066.1"/>
    </source>
</evidence>
<dbReference type="PANTHER" id="PTHR22931">
    <property type="entry name" value="PHOSPHOENOLPYRUVATE DIKINASE-RELATED"/>
    <property type="match status" value="1"/>
</dbReference>